<dbReference type="AlphaFoldDB" id="A0A3R6WN07"/>
<feature type="region of interest" description="Disordered" evidence="1">
    <location>
        <begin position="199"/>
        <end position="229"/>
    </location>
</feature>
<name>A0A3R6WN07_APHAT</name>
<evidence type="ECO:0000313" key="4">
    <source>
        <dbReference type="Proteomes" id="UP000285430"/>
    </source>
</evidence>
<dbReference type="Proteomes" id="UP000285712">
    <property type="component" value="Unassembled WGS sequence"/>
</dbReference>
<dbReference type="EMBL" id="QUTH01002785">
    <property type="protein sequence ID" value="RHZ23902.1"/>
    <property type="molecule type" value="Genomic_DNA"/>
</dbReference>
<accession>A0A3R6WN07</accession>
<evidence type="ECO:0000256" key="1">
    <source>
        <dbReference type="SAM" id="MobiDB-lite"/>
    </source>
</evidence>
<evidence type="ECO:0000313" key="3">
    <source>
        <dbReference type="EMBL" id="RHZ23902.1"/>
    </source>
</evidence>
<reference evidence="4 5" key="1">
    <citation type="submission" date="2018-08" db="EMBL/GenBank/DDBJ databases">
        <title>Aphanomyces genome sequencing and annotation.</title>
        <authorList>
            <person name="Minardi D."/>
            <person name="Oidtmann B."/>
            <person name="Van Der Giezen M."/>
            <person name="Studholme D.J."/>
        </authorList>
    </citation>
    <scope>NUCLEOTIDE SEQUENCE [LARGE SCALE GENOMIC DNA]</scope>
    <source>
        <strain evidence="3 4">Da</strain>
        <strain evidence="2 5">Sv</strain>
    </source>
</reference>
<evidence type="ECO:0000313" key="2">
    <source>
        <dbReference type="EMBL" id="RHY94044.1"/>
    </source>
</evidence>
<comment type="caution">
    <text evidence="2">The sequence shown here is derived from an EMBL/GenBank/DDBJ whole genome shotgun (WGS) entry which is preliminary data.</text>
</comment>
<dbReference type="VEuPathDB" id="FungiDB:H257_00708"/>
<feature type="compositionally biased region" description="Polar residues" evidence="1">
    <location>
        <begin position="218"/>
        <end position="229"/>
    </location>
</feature>
<dbReference type="EMBL" id="QUTG01002934">
    <property type="protein sequence ID" value="RHY94044.1"/>
    <property type="molecule type" value="Genomic_DNA"/>
</dbReference>
<evidence type="ECO:0000313" key="5">
    <source>
        <dbReference type="Proteomes" id="UP000285712"/>
    </source>
</evidence>
<gene>
    <name evidence="2" type="ORF">DYB35_001499</name>
    <name evidence="3" type="ORF">DYB37_002157</name>
</gene>
<proteinExistence type="predicted"/>
<sequence>MRSSSPGSPAEAAAVENALRLQVVILKADLEALRLEKNDQETFYKLRIESLELEIQSLRDFSSSSTSATTAPMVPPPTSRHWLRYIRQLGRNTRSAPHHQLSKAPAGGFHTIQHATADEDQQTPPGHPSEHKGMYQRVLGIFRIGRLRTLWPRKKHQRPVGPTQRASTNEWHAKFGDNGRVYFVNPNAATTASSAETIDLPLSNSPSRRLGDGRSRAKLNNISGDSSWV</sequence>
<protein>
    <submittedName>
        <fullName evidence="2">Uncharacterized protein</fullName>
    </submittedName>
</protein>
<organism evidence="2 5">
    <name type="scientific">Aphanomyces astaci</name>
    <name type="common">Crayfish plague agent</name>
    <dbReference type="NCBI Taxonomy" id="112090"/>
    <lineage>
        <taxon>Eukaryota</taxon>
        <taxon>Sar</taxon>
        <taxon>Stramenopiles</taxon>
        <taxon>Oomycota</taxon>
        <taxon>Saprolegniomycetes</taxon>
        <taxon>Saprolegniales</taxon>
        <taxon>Verrucalvaceae</taxon>
        <taxon>Aphanomyces</taxon>
    </lineage>
</organism>
<dbReference type="Proteomes" id="UP000285430">
    <property type="component" value="Unassembled WGS sequence"/>
</dbReference>